<name>A0A383D1Q2_9ZZZZ</name>
<protein>
    <submittedName>
        <fullName evidence="1">Uncharacterized protein</fullName>
    </submittedName>
</protein>
<dbReference type="EMBL" id="UINC01213557">
    <property type="protein sequence ID" value="SVE38392.1"/>
    <property type="molecule type" value="Genomic_DNA"/>
</dbReference>
<dbReference type="AlphaFoldDB" id="A0A383D1Q2"/>
<proteinExistence type="predicted"/>
<organism evidence="1">
    <name type="scientific">marine metagenome</name>
    <dbReference type="NCBI Taxonomy" id="408172"/>
    <lineage>
        <taxon>unclassified sequences</taxon>
        <taxon>metagenomes</taxon>
        <taxon>ecological metagenomes</taxon>
    </lineage>
</organism>
<evidence type="ECO:0000313" key="1">
    <source>
        <dbReference type="EMBL" id="SVE38392.1"/>
    </source>
</evidence>
<gene>
    <name evidence="1" type="ORF">METZ01_LOCUS491246</name>
</gene>
<accession>A0A383D1Q2</accession>
<feature type="non-terminal residue" evidence="1">
    <location>
        <position position="25"/>
    </location>
</feature>
<sequence length="25" mass="2746">MKKVAIFLVFISISLATSINVSSNY</sequence>
<reference evidence="1" key="1">
    <citation type="submission" date="2018-05" db="EMBL/GenBank/DDBJ databases">
        <authorList>
            <person name="Lanie J.A."/>
            <person name="Ng W.-L."/>
            <person name="Kazmierczak K.M."/>
            <person name="Andrzejewski T.M."/>
            <person name="Davidsen T.M."/>
            <person name="Wayne K.J."/>
            <person name="Tettelin H."/>
            <person name="Glass J.I."/>
            <person name="Rusch D."/>
            <person name="Podicherti R."/>
            <person name="Tsui H.-C.T."/>
            <person name="Winkler M.E."/>
        </authorList>
    </citation>
    <scope>NUCLEOTIDE SEQUENCE</scope>
</reference>